<gene>
    <name evidence="2" type="ORF">NTJ_01579</name>
</gene>
<sequence>MGQTPPQVPEVPDPAASGDAGPSQVNLGSSPDHALLNAIMRSSVFSQLPVPTFPGSEHPMIFLQKLEDYFSSFPHLTFSDKMRILDQALKDDASLWFRPRRASYTTFHQFKRDFESEFWGTSVQSEVIGGLYSGRFKDGSMETYARRLHSDLAFLSYPIPEPVAVDILIKHFDPRIQHDLMLFEVSTFQALFAKLRILDKNIRFLRTEPEAGRRTVDTERGFLSKNGPSSFQHSSYSKNFSGPGDQRRSNWRTGEPMSTPISHSNRSVNPSPNQASTTDGREQRNAIPIHHLVVGEDNPSQASEESGAQRDQSANQPIPSNPSLVQILN</sequence>
<feature type="compositionally biased region" description="Polar residues" evidence="1">
    <location>
        <begin position="226"/>
        <end position="240"/>
    </location>
</feature>
<protein>
    <recommendedName>
        <fullName evidence="4">Retrotransposon gag domain-containing protein</fullName>
    </recommendedName>
</protein>
<feature type="compositionally biased region" description="Pro residues" evidence="1">
    <location>
        <begin position="1"/>
        <end position="12"/>
    </location>
</feature>
<reference evidence="2 3" key="1">
    <citation type="submission" date="2023-09" db="EMBL/GenBank/DDBJ databases">
        <title>Nesidiocoris tenuis whole genome shotgun sequence.</title>
        <authorList>
            <person name="Shibata T."/>
            <person name="Shimoda M."/>
            <person name="Kobayashi T."/>
            <person name="Uehara T."/>
        </authorList>
    </citation>
    <scope>NUCLEOTIDE SEQUENCE [LARGE SCALE GENOMIC DNA]</scope>
    <source>
        <strain evidence="2 3">Japan</strain>
    </source>
</reference>
<evidence type="ECO:0000313" key="3">
    <source>
        <dbReference type="Proteomes" id="UP001307889"/>
    </source>
</evidence>
<proteinExistence type="predicted"/>
<name>A0ABN7AD36_9HEMI</name>
<dbReference type="Proteomes" id="UP001307889">
    <property type="component" value="Chromosome 1"/>
</dbReference>
<evidence type="ECO:0008006" key="4">
    <source>
        <dbReference type="Google" id="ProtNLM"/>
    </source>
</evidence>
<feature type="compositionally biased region" description="Polar residues" evidence="1">
    <location>
        <begin position="298"/>
        <end position="329"/>
    </location>
</feature>
<evidence type="ECO:0000256" key="1">
    <source>
        <dbReference type="SAM" id="MobiDB-lite"/>
    </source>
</evidence>
<dbReference type="EMBL" id="AP028909">
    <property type="protein sequence ID" value="BES88770.1"/>
    <property type="molecule type" value="Genomic_DNA"/>
</dbReference>
<accession>A0ABN7AD36</accession>
<evidence type="ECO:0000313" key="2">
    <source>
        <dbReference type="EMBL" id="BES88770.1"/>
    </source>
</evidence>
<organism evidence="2 3">
    <name type="scientific">Nesidiocoris tenuis</name>
    <dbReference type="NCBI Taxonomy" id="355587"/>
    <lineage>
        <taxon>Eukaryota</taxon>
        <taxon>Metazoa</taxon>
        <taxon>Ecdysozoa</taxon>
        <taxon>Arthropoda</taxon>
        <taxon>Hexapoda</taxon>
        <taxon>Insecta</taxon>
        <taxon>Pterygota</taxon>
        <taxon>Neoptera</taxon>
        <taxon>Paraneoptera</taxon>
        <taxon>Hemiptera</taxon>
        <taxon>Heteroptera</taxon>
        <taxon>Panheteroptera</taxon>
        <taxon>Cimicomorpha</taxon>
        <taxon>Miridae</taxon>
        <taxon>Dicyphina</taxon>
        <taxon>Nesidiocoris</taxon>
    </lineage>
</organism>
<feature type="region of interest" description="Disordered" evidence="1">
    <location>
        <begin position="215"/>
        <end position="329"/>
    </location>
</feature>
<feature type="region of interest" description="Disordered" evidence="1">
    <location>
        <begin position="1"/>
        <end position="28"/>
    </location>
</feature>
<feature type="compositionally biased region" description="Polar residues" evidence="1">
    <location>
        <begin position="259"/>
        <end position="278"/>
    </location>
</feature>
<keyword evidence="3" id="KW-1185">Reference proteome</keyword>